<feature type="non-terminal residue" evidence="3">
    <location>
        <position position="1"/>
    </location>
</feature>
<proteinExistence type="predicted"/>
<evidence type="ECO:0000313" key="3">
    <source>
        <dbReference type="EMBL" id="KKL64642.1"/>
    </source>
</evidence>
<organism evidence="3">
    <name type="scientific">marine sediment metagenome</name>
    <dbReference type="NCBI Taxonomy" id="412755"/>
    <lineage>
        <taxon>unclassified sequences</taxon>
        <taxon>metagenomes</taxon>
        <taxon>ecological metagenomes</taxon>
    </lineage>
</organism>
<sequence length="493" mass="54829">ARTIAVPLLRPPDLIIQDELHLISGPLGTMVGLYEAAVDRLATWELDGVRVQPKIIASTATVRQADAQVDSLFARTVRIFPAQGLDVEDNFFSKQVSVDEENPGRRYMGIFAPGVRHKTALIRVYTAFLSAAQYLYDAYGQDADPWMTLVGYFNSLRELGGMKRATDDSINVRLRRMGRAGRPGMTYRSLSAYRGVAELTSRRSATEIPEILDQLGSPFDPVAEQERKLRQPRDRGAPPLDVLLATNMISVGVDVPRLGLMVVAGQPKNTAEYIQATSRVGRRFPGLVCTVFNWTRPRDISHYERFEHYHATFYQHVEALSVTPFAPRALDRGLSGALVSLVRLAGIELNDNDGASRASREHEYVRQATEQLIERAGRVTGTQGEDLVRSAIAARMDQWMSRNANVSSGARLGYRDKRDGLTVGLLSDPDNRGWTYFTCLNSLRDVEPTSNLVLNEYGLDREGEPPWQRFKAPTTDSGEETGNDDGEPELGDE</sequence>
<dbReference type="Gene3D" id="3.40.50.300">
    <property type="entry name" value="P-loop containing nucleotide triphosphate hydrolases"/>
    <property type="match status" value="1"/>
</dbReference>
<name>A0A0F9GNB9_9ZZZZ</name>
<gene>
    <name evidence="3" type="ORF">LCGC14_2162950</name>
</gene>
<evidence type="ECO:0000256" key="1">
    <source>
        <dbReference type="SAM" id="MobiDB-lite"/>
    </source>
</evidence>
<accession>A0A0F9GNB9</accession>
<feature type="domain" description="Helicase C-terminal" evidence="2">
    <location>
        <begin position="185"/>
        <end position="321"/>
    </location>
</feature>
<dbReference type="Pfam" id="PF00271">
    <property type="entry name" value="Helicase_C"/>
    <property type="match status" value="1"/>
</dbReference>
<feature type="compositionally biased region" description="Acidic residues" evidence="1">
    <location>
        <begin position="477"/>
        <end position="493"/>
    </location>
</feature>
<dbReference type="InterPro" id="IPR001650">
    <property type="entry name" value="Helicase_C-like"/>
</dbReference>
<dbReference type="CDD" id="cd18785">
    <property type="entry name" value="SF2_C"/>
    <property type="match status" value="1"/>
</dbReference>
<dbReference type="SMART" id="SM00490">
    <property type="entry name" value="HELICc"/>
    <property type="match status" value="1"/>
</dbReference>
<protein>
    <recommendedName>
        <fullName evidence="2">Helicase C-terminal domain-containing protein</fullName>
    </recommendedName>
</protein>
<evidence type="ECO:0000259" key="2">
    <source>
        <dbReference type="PROSITE" id="PS51194"/>
    </source>
</evidence>
<dbReference type="PROSITE" id="PS51194">
    <property type="entry name" value="HELICASE_CTER"/>
    <property type="match status" value="1"/>
</dbReference>
<dbReference type="InterPro" id="IPR027417">
    <property type="entry name" value="P-loop_NTPase"/>
</dbReference>
<comment type="caution">
    <text evidence="3">The sequence shown here is derived from an EMBL/GenBank/DDBJ whole genome shotgun (WGS) entry which is preliminary data.</text>
</comment>
<dbReference type="SUPFAM" id="SSF52540">
    <property type="entry name" value="P-loop containing nucleoside triphosphate hydrolases"/>
    <property type="match status" value="1"/>
</dbReference>
<feature type="region of interest" description="Disordered" evidence="1">
    <location>
        <begin position="458"/>
        <end position="493"/>
    </location>
</feature>
<dbReference type="AlphaFoldDB" id="A0A0F9GNB9"/>
<reference evidence="3" key="1">
    <citation type="journal article" date="2015" name="Nature">
        <title>Complex archaea that bridge the gap between prokaryotes and eukaryotes.</title>
        <authorList>
            <person name="Spang A."/>
            <person name="Saw J.H."/>
            <person name="Jorgensen S.L."/>
            <person name="Zaremba-Niedzwiedzka K."/>
            <person name="Martijn J."/>
            <person name="Lind A.E."/>
            <person name="van Eijk R."/>
            <person name="Schleper C."/>
            <person name="Guy L."/>
            <person name="Ettema T.J."/>
        </authorList>
    </citation>
    <scope>NUCLEOTIDE SEQUENCE</scope>
</reference>
<dbReference type="EMBL" id="LAZR01027780">
    <property type="protein sequence ID" value="KKL64642.1"/>
    <property type="molecule type" value="Genomic_DNA"/>
</dbReference>